<comment type="similarity">
    <text evidence="4">Belongs to the class B bacterial acid phosphatase family.</text>
</comment>
<evidence type="ECO:0000313" key="17">
    <source>
        <dbReference type="Proteomes" id="UP000509383"/>
    </source>
</evidence>
<keyword evidence="12" id="KW-0460">Magnesium</keyword>
<dbReference type="GO" id="GO:0003993">
    <property type="term" value="F:acid phosphatase activity"/>
    <property type="evidence" value="ECO:0007669"/>
    <property type="project" value="UniProtKB-EC"/>
</dbReference>
<evidence type="ECO:0000256" key="5">
    <source>
        <dbReference type="ARBA" id="ARBA00011881"/>
    </source>
</evidence>
<comment type="cofactor">
    <cofactor evidence="2">
        <name>Mg(2+)</name>
        <dbReference type="ChEBI" id="CHEBI:18420"/>
    </cofactor>
</comment>
<dbReference type="InterPro" id="IPR010025">
    <property type="entry name" value="HAD-SF_ppase_IIIB_AphA"/>
</dbReference>
<evidence type="ECO:0000256" key="14">
    <source>
        <dbReference type="SAM" id="SignalP"/>
    </source>
</evidence>
<comment type="subunit">
    <text evidence="5">Homotetramer.</text>
</comment>
<gene>
    <name evidence="15" type="primary">aphA_3</name>
    <name evidence="15" type="ORF">TUM18999_52340</name>
    <name evidence="16" type="ORF">TUM20286_58470</name>
</gene>
<reference evidence="15 17" key="1">
    <citation type="submission" date="2020-05" db="EMBL/GenBank/DDBJ databases">
        <title>Characterization of novel class B3 metallo-beta-lactamase from novel Pseudomonas species.</title>
        <authorList>
            <person name="Yamada K."/>
            <person name="Aoki K."/>
            <person name="Ishii Y."/>
        </authorList>
    </citation>
    <scope>NUCLEOTIDE SEQUENCE [LARGE SCALE GENOMIC DNA]</scope>
    <source>
        <strain evidence="15 17">TUM18999</strain>
        <strain evidence="16 18">TUM20286</strain>
    </source>
</reference>
<dbReference type="RefSeq" id="WP_173179200.1">
    <property type="nucleotide sequence ID" value="NZ_AP023189.1"/>
</dbReference>
<proteinExistence type="inferred from homology"/>
<evidence type="ECO:0000256" key="6">
    <source>
        <dbReference type="ARBA" id="ARBA00012646"/>
    </source>
</evidence>
<dbReference type="Pfam" id="PF03767">
    <property type="entry name" value="Acid_phosphat_B"/>
    <property type="match status" value="1"/>
</dbReference>
<dbReference type="SFLD" id="SFLDG01127">
    <property type="entry name" value="C1.3:_Acid_Phosphatase_Like"/>
    <property type="match status" value="1"/>
</dbReference>
<evidence type="ECO:0000256" key="2">
    <source>
        <dbReference type="ARBA" id="ARBA00001946"/>
    </source>
</evidence>
<evidence type="ECO:0000256" key="11">
    <source>
        <dbReference type="ARBA" id="ARBA00022801"/>
    </source>
</evidence>
<keyword evidence="11" id="KW-0378">Hydrolase</keyword>
<feature type="chain" id="PRO_5026835588" description="Class B acid phosphatase" evidence="14">
    <location>
        <begin position="23"/>
        <end position="215"/>
    </location>
</feature>
<evidence type="ECO:0000313" key="16">
    <source>
        <dbReference type="EMBL" id="GJN56095.1"/>
    </source>
</evidence>
<dbReference type="GO" id="GO:0030288">
    <property type="term" value="C:outer membrane-bounded periplasmic space"/>
    <property type="evidence" value="ECO:0007669"/>
    <property type="project" value="InterPro"/>
</dbReference>
<evidence type="ECO:0000256" key="10">
    <source>
        <dbReference type="ARBA" id="ARBA00022764"/>
    </source>
</evidence>
<evidence type="ECO:0000313" key="18">
    <source>
        <dbReference type="Proteomes" id="UP001054892"/>
    </source>
</evidence>
<feature type="region of interest" description="Disordered" evidence="13">
    <location>
        <begin position="195"/>
        <end position="215"/>
    </location>
</feature>
<feature type="signal peptide" evidence="14">
    <location>
        <begin position="1"/>
        <end position="22"/>
    </location>
</feature>
<dbReference type="Proteomes" id="UP000509383">
    <property type="component" value="Chromosome"/>
</dbReference>
<keyword evidence="18" id="KW-1185">Reference proteome</keyword>
<dbReference type="InterPro" id="IPR005519">
    <property type="entry name" value="Acid_phosphat_B-like"/>
</dbReference>
<dbReference type="EMBL" id="BQKM01000025">
    <property type="protein sequence ID" value="GJN56095.1"/>
    <property type="molecule type" value="Genomic_DNA"/>
</dbReference>
<evidence type="ECO:0000256" key="1">
    <source>
        <dbReference type="ARBA" id="ARBA00000032"/>
    </source>
</evidence>
<evidence type="ECO:0000256" key="4">
    <source>
        <dbReference type="ARBA" id="ARBA00007752"/>
    </source>
</evidence>
<dbReference type="NCBIfam" id="TIGR01672">
    <property type="entry name" value="AphA"/>
    <property type="match status" value="1"/>
</dbReference>
<dbReference type="EC" id="3.1.3.2" evidence="6"/>
<evidence type="ECO:0000256" key="8">
    <source>
        <dbReference type="ARBA" id="ARBA00022723"/>
    </source>
</evidence>
<dbReference type="InterPro" id="IPR036412">
    <property type="entry name" value="HAD-like_sf"/>
</dbReference>
<comment type="subcellular location">
    <subcellularLocation>
        <location evidence="3">Periplasm</location>
    </subcellularLocation>
</comment>
<dbReference type="EMBL" id="AP023189">
    <property type="protein sequence ID" value="BCG27043.1"/>
    <property type="molecule type" value="Genomic_DNA"/>
</dbReference>
<dbReference type="SFLD" id="SFLDS00003">
    <property type="entry name" value="Haloacid_Dehalogenase"/>
    <property type="match status" value="1"/>
</dbReference>
<evidence type="ECO:0000313" key="15">
    <source>
        <dbReference type="EMBL" id="BCG27043.1"/>
    </source>
</evidence>
<evidence type="ECO:0000256" key="7">
    <source>
        <dbReference type="ARBA" id="ARBA00022113"/>
    </source>
</evidence>
<name>A0A6J4EAP9_9PSED</name>
<dbReference type="Proteomes" id="UP001054892">
    <property type="component" value="Unassembled WGS sequence"/>
</dbReference>
<accession>A0A6J4EAP9</accession>
<dbReference type="SUPFAM" id="SSF56784">
    <property type="entry name" value="HAD-like"/>
    <property type="match status" value="1"/>
</dbReference>
<dbReference type="InterPro" id="IPR023214">
    <property type="entry name" value="HAD_sf"/>
</dbReference>
<evidence type="ECO:0000256" key="12">
    <source>
        <dbReference type="ARBA" id="ARBA00022842"/>
    </source>
</evidence>
<comment type="catalytic activity">
    <reaction evidence="1">
        <text>a phosphate monoester + H2O = an alcohol + phosphate</text>
        <dbReference type="Rhea" id="RHEA:15017"/>
        <dbReference type="ChEBI" id="CHEBI:15377"/>
        <dbReference type="ChEBI" id="CHEBI:30879"/>
        <dbReference type="ChEBI" id="CHEBI:43474"/>
        <dbReference type="ChEBI" id="CHEBI:67140"/>
        <dbReference type="EC" id="3.1.3.2"/>
    </reaction>
</comment>
<keyword evidence="10" id="KW-0574">Periplasm</keyword>
<dbReference type="AlphaFoldDB" id="A0A6J4EAP9"/>
<dbReference type="KEGG" id="ptw:TUM18999_52340"/>
<evidence type="ECO:0000256" key="3">
    <source>
        <dbReference type="ARBA" id="ARBA00004418"/>
    </source>
</evidence>
<evidence type="ECO:0000256" key="13">
    <source>
        <dbReference type="SAM" id="MobiDB-lite"/>
    </source>
</evidence>
<sequence>MRKTIHALALAVATTLPATLLAGEILPSEVHWVSVEEIGESLSGRTPISVGFDIDDTLLFSSPCFYHGKQKYSPGSDAYLHDMRFWQETNGGCDRYSLPKEVGRRLIDLHQARGDRIFFITGRPNTPGEKLSEILRQTFAIKAMNPVIFSSGPEKAAFIRQQGIALYYGDSDSDIRSARDAGIRGVRVMRAASSTNQPLPENGALGEEVIIDSDH</sequence>
<protein>
    <recommendedName>
        <fullName evidence="7">Class B acid phosphatase</fullName>
        <ecNumber evidence="6">3.1.3.2</ecNumber>
    </recommendedName>
</protein>
<keyword evidence="9 14" id="KW-0732">Signal</keyword>
<keyword evidence="8" id="KW-0479">Metal-binding</keyword>
<dbReference type="Gene3D" id="3.40.50.1000">
    <property type="entry name" value="HAD superfamily/HAD-like"/>
    <property type="match status" value="1"/>
</dbReference>
<evidence type="ECO:0000256" key="9">
    <source>
        <dbReference type="ARBA" id="ARBA00022729"/>
    </source>
</evidence>
<organism evidence="15 17">
    <name type="scientific">Pseudomonas tohonis</name>
    <dbReference type="NCBI Taxonomy" id="2725477"/>
    <lineage>
        <taxon>Bacteria</taxon>
        <taxon>Pseudomonadati</taxon>
        <taxon>Pseudomonadota</taxon>
        <taxon>Gammaproteobacteria</taxon>
        <taxon>Pseudomonadales</taxon>
        <taxon>Pseudomonadaceae</taxon>
        <taxon>Pseudomonas</taxon>
    </lineage>
</organism>
<dbReference type="GO" id="GO:0046872">
    <property type="term" value="F:metal ion binding"/>
    <property type="evidence" value="ECO:0007669"/>
    <property type="project" value="UniProtKB-KW"/>
</dbReference>